<evidence type="ECO:0000256" key="1">
    <source>
        <dbReference type="SAM" id="MobiDB-lite"/>
    </source>
</evidence>
<gene>
    <name evidence="2" type="ORF">RB614_01595</name>
</gene>
<name>A0ABU0ZA52_9ACTN</name>
<evidence type="ECO:0000313" key="3">
    <source>
        <dbReference type="Proteomes" id="UP001230908"/>
    </source>
</evidence>
<protein>
    <submittedName>
        <fullName evidence="2">Uncharacterized protein</fullName>
    </submittedName>
</protein>
<comment type="caution">
    <text evidence="2">The sequence shown here is derived from an EMBL/GenBank/DDBJ whole genome shotgun (WGS) entry which is preliminary data.</text>
</comment>
<reference evidence="2 3" key="1">
    <citation type="submission" date="2023-08" db="EMBL/GenBank/DDBJ databases">
        <title>Phytohabitans sansha sp. nov., isolated from marine sediment.</title>
        <authorList>
            <person name="Zhao Y."/>
            <person name="Yi K."/>
        </authorList>
    </citation>
    <scope>NUCLEOTIDE SEQUENCE [LARGE SCALE GENOMIC DNA]</scope>
    <source>
        <strain evidence="2 3">ZYX-F-186</strain>
    </source>
</reference>
<organism evidence="2 3">
    <name type="scientific">Phytohabitans maris</name>
    <dbReference type="NCBI Taxonomy" id="3071409"/>
    <lineage>
        <taxon>Bacteria</taxon>
        <taxon>Bacillati</taxon>
        <taxon>Actinomycetota</taxon>
        <taxon>Actinomycetes</taxon>
        <taxon>Micromonosporales</taxon>
        <taxon>Micromonosporaceae</taxon>
    </lineage>
</organism>
<evidence type="ECO:0000313" key="2">
    <source>
        <dbReference type="EMBL" id="MDQ7903212.1"/>
    </source>
</evidence>
<dbReference type="EMBL" id="JAVHUY010000001">
    <property type="protein sequence ID" value="MDQ7903212.1"/>
    <property type="molecule type" value="Genomic_DNA"/>
</dbReference>
<keyword evidence="3" id="KW-1185">Reference proteome</keyword>
<proteinExistence type="predicted"/>
<feature type="region of interest" description="Disordered" evidence="1">
    <location>
        <begin position="45"/>
        <end position="75"/>
    </location>
</feature>
<dbReference type="Proteomes" id="UP001230908">
    <property type="component" value="Unassembled WGS sequence"/>
</dbReference>
<dbReference type="RefSeq" id="WP_308710482.1">
    <property type="nucleotide sequence ID" value="NZ_JAVHUY010000001.1"/>
</dbReference>
<accession>A0ABU0ZA52</accession>
<sequence length="109" mass="11508">MPVRVLDPEHRALVQRVGDHARDRGGGATGREVGHLAGGHQVGVGHHAHQLAQGRGGVGVQRGAGQPVQPDGDRDRLARRNIESAAHGSTLRPAKLIEQAFDVILCAGW</sequence>